<reference evidence="2 3" key="1">
    <citation type="journal article" date="2015" name="Genome Biol. Evol.">
        <title>Phylogenomic analyses indicate that early fungi evolved digesting cell walls of algal ancestors of land plants.</title>
        <authorList>
            <person name="Chang Y."/>
            <person name="Wang S."/>
            <person name="Sekimoto S."/>
            <person name="Aerts A.L."/>
            <person name="Choi C."/>
            <person name="Clum A."/>
            <person name="LaButti K.M."/>
            <person name="Lindquist E.A."/>
            <person name="Yee Ngan C."/>
            <person name="Ohm R.A."/>
            <person name="Salamov A.A."/>
            <person name="Grigoriev I.V."/>
            <person name="Spatafora J.W."/>
            <person name="Berbee M.L."/>
        </authorList>
    </citation>
    <scope>NUCLEOTIDE SEQUENCE [LARGE SCALE GENOMIC DNA]</scope>
    <source>
        <strain evidence="2 3">NRRL 28638</strain>
    </source>
</reference>
<proteinExistence type="predicted"/>
<feature type="compositionally biased region" description="Acidic residues" evidence="1">
    <location>
        <begin position="326"/>
        <end position="338"/>
    </location>
</feature>
<dbReference type="SUPFAM" id="SSF103657">
    <property type="entry name" value="BAR/IMD domain-like"/>
    <property type="match status" value="1"/>
</dbReference>
<evidence type="ECO:0000256" key="1">
    <source>
        <dbReference type="SAM" id="MobiDB-lite"/>
    </source>
</evidence>
<dbReference type="InterPro" id="IPR018859">
    <property type="entry name" value="BAR_dom-cont"/>
</dbReference>
<dbReference type="OrthoDB" id="5549748at2759"/>
<dbReference type="EMBL" id="KQ964422">
    <property type="protein sequence ID" value="KXN74525.1"/>
    <property type="molecule type" value="Genomic_DNA"/>
</dbReference>
<feature type="region of interest" description="Disordered" evidence="1">
    <location>
        <begin position="292"/>
        <end position="338"/>
    </location>
</feature>
<name>A0A137PHT6_CONC2</name>
<sequence length="338" mass="38249">MDNSLNNLRTRFNNLQWGASAPESLPQPTPLPPMFVDMEKRFEQLILIQTNLLRILDNKKPLDINNNNRGILFEDGFNEFTKTMTKTLDSVTTASKEAYTNMLKKSTSMNFPQQQAKQNPKPANPYMAMAYVLSDCGVELGIDTTLGQALFKASVIQQKIGESKLKMENELKSKLNSQHLQEFNYLCDQAKILLKRVYNSQAKLNQIKNTISRTGRANDETAMSLALNQSQFDEGVAQCMTILQEVISKPETIEIVNLFVTNQKQFHQESYQILQDLQPQVQDLFHSQLGFSSPPAVSPLPTTEALPRETTPPINEKAQDSKKNADDDDQDVDFEEIL</sequence>
<dbReference type="AlphaFoldDB" id="A0A137PHT6"/>
<dbReference type="InterPro" id="IPR027267">
    <property type="entry name" value="AH/BAR_dom_sf"/>
</dbReference>
<keyword evidence="3" id="KW-1185">Reference proteome</keyword>
<dbReference type="Gene3D" id="1.20.1270.60">
    <property type="entry name" value="Arfaptin homology (AH) domain/BAR domain"/>
    <property type="match status" value="1"/>
</dbReference>
<dbReference type="Proteomes" id="UP000070444">
    <property type="component" value="Unassembled WGS sequence"/>
</dbReference>
<gene>
    <name evidence="2" type="ORF">CONCODRAFT_2324</name>
</gene>
<evidence type="ECO:0000313" key="2">
    <source>
        <dbReference type="EMBL" id="KXN74525.1"/>
    </source>
</evidence>
<dbReference type="STRING" id="796925.A0A137PHT6"/>
<evidence type="ECO:0000313" key="3">
    <source>
        <dbReference type="Proteomes" id="UP000070444"/>
    </source>
</evidence>
<organism evidence="2 3">
    <name type="scientific">Conidiobolus coronatus (strain ATCC 28846 / CBS 209.66 / NRRL 28638)</name>
    <name type="common">Delacroixia coronata</name>
    <dbReference type="NCBI Taxonomy" id="796925"/>
    <lineage>
        <taxon>Eukaryota</taxon>
        <taxon>Fungi</taxon>
        <taxon>Fungi incertae sedis</taxon>
        <taxon>Zoopagomycota</taxon>
        <taxon>Entomophthoromycotina</taxon>
        <taxon>Entomophthoromycetes</taxon>
        <taxon>Entomophthorales</taxon>
        <taxon>Ancylistaceae</taxon>
        <taxon>Conidiobolus</taxon>
    </lineage>
</organism>
<evidence type="ECO:0008006" key="4">
    <source>
        <dbReference type="Google" id="ProtNLM"/>
    </source>
</evidence>
<protein>
    <recommendedName>
        <fullName evidence="4">BAR domain-containing protein</fullName>
    </recommendedName>
</protein>
<accession>A0A137PHT6</accession>
<dbReference type="Pfam" id="PF10455">
    <property type="entry name" value="BAR_2"/>
    <property type="match status" value="1"/>
</dbReference>